<reference evidence="1 2" key="1">
    <citation type="journal article" date="2014" name="Int. J. Syst. Evol. Microbiol.">
        <title>Leptospira mayottensis sp. nov., a pathogenic species of the genus Leptospira isolated from humans.</title>
        <authorList>
            <person name="Bourhy P."/>
            <person name="Collet L."/>
            <person name="Brisse S."/>
            <person name="Picardeau M."/>
        </authorList>
    </citation>
    <scope>NUCLEOTIDE SEQUENCE [LARGE SCALE GENOMIC DNA]</scope>
    <source>
        <strain evidence="1 2">200901122</strain>
    </source>
</reference>
<evidence type="ECO:0000313" key="2">
    <source>
        <dbReference type="Proteomes" id="UP000001343"/>
    </source>
</evidence>
<accession>A0AA87SZ15</accession>
<dbReference type="AlphaFoldDB" id="A0AA87SZ15"/>
<dbReference type="EMBL" id="AKWM02000002">
    <property type="protein sequence ID" value="EKS02032.1"/>
    <property type="molecule type" value="Genomic_DNA"/>
</dbReference>
<gene>
    <name evidence="1" type="ORF">LEP1GSC125_0857</name>
</gene>
<comment type="caution">
    <text evidence="1">The sequence shown here is derived from an EMBL/GenBank/DDBJ whole genome shotgun (WGS) entry which is preliminary data.</text>
</comment>
<protein>
    <submittedName>
        <fullName evidence="1">Uncharacterized protein</fullName>
    </submittedName>
</protein>
<organism evidence="1 2">
    <name type="scientific">Leptospira mayottensis 200901122</name>
    <dbReference type="NCBI Taxonomy" id="1193010"/>
    <lineage>
        <taxon>Bacteria</taxon>
        <taxon>Pseudomonadati</taxon>
        <taxon>Spirochaetota</taxon>
        <taxon>Spirochaetia</taxon>
        <taxon>Leptospirales</taxon>
        <taxon>Leptospiraceae</taxon>
        <taxon>Leptospira</taxon>
    </lineage>
</organism>
<sequence>MNTNNFRIEGTNLFPFETFRYSPELARKSSYTNSICKSCSKNEKAVKY</sequence>
<evidence type="ECO:0000313" key="1">
    <source>
        <dbReference type="EMBL" id="EKS02032.1"/>
    </source>
</evidence>
<dbReference type="Proteomes" id="UP000001343">
    <property type="component" value="Unassembled WGS sequence"/>
</dbReference>
<proteinExistence type="predicted"/>
<name>A0AA87SZ15_9LEPT</name>